<proteinExistence type="predicted"/>
<organism evidence="7 8">
    <name type="scientific">Blastomyces percursus</name>
    <dbReference type="NCBI Taxonomy" id="1658174"/>
    <lineage>
        <taxon>Eukaryota</taxon>
        <taxon>Fungi</taxon>
        <taxon>Dikarya</taxon>
        <taxon>Ascomycota</taxon>
        <taxon>Pezizomycotina</taxon>
        <taxon>Eurotiomycetes</taxon>
        <taxon>Eurotiomycetidae</taxon>
        <taxon>Onygenales</taxon>
        <taxon>Ajellomycetaceae</taxon>
        <taxon>Blastomyces</taxon>
    </lineage>
</organism>
<feature type="region of interest" description="Disordered" evidence="5">
    <location>
        <begin position="29"/>
        <end position="53"/>
    </location>
</feature>
<dbReference type="PANTHER" id="PTHR37984">
    <property type="entry name" value="PROTEIN CBG26694"/>
    <property type="match status" value="1"/>
</dbReference>
<dbReference type="FunFam" id="1.10.340.70:FF:000001">
    <property type="entry name" value="Retrovirus-related Pol polyprotein from transposon gypsy-like Protein"/>
    <property type="match status" value="1"/>
</dbReference>
<dbReference type="OrthoDB" id="4365667at2759"/>
<dbReference type="STRING" id="1658174.A0A1J9P0M3"/>
<feature type="domain" description="Integrase zinc-binding" evidence="6">
    <location>
        <begin position="526"/>
        <end position="579"/>
    </location>
</feature>
<dbReference type="AlphaFoldDB" id="A0A1J9P0M3"/>
<keyword evidence="4" id="KW-0378">Hydrolase</keyword>
<keyword evidence="8" id="KW-1185">Reference proteome</keyword>
<dbReference type="Gene3D" id="2.40.70.10">
    <property type="entry name" value="Acid Proteases"/>
    <property type="match status" value="1"/>
</dbReference>
<gene>
    <name evidence="7" type="ORF">ACJ73_09822</name>
</gene>
<dbReference type="InterPro" id="IPR041588">
    <property type="entry name" value="Integrase_H2C2"/>
</dbReference>
<dbReference type="VEuPathDB" id="FungiDB:ACJ73_09822"/>
<accession>A0A1J9P0M3</accession>
<evidence type="ECO:0000256" key="2">
    <source>
        <dbReference type="ARBA" id="ARBA00022695"/>
    </source>
</evidence>
<comment type="caution">
    <text evidence="7">The sequence shown here is derived from an EMBL/GenBank/DDBJ whole genome shotgun (WGS) entry which is preliminary data.</text>
</comment>
<dbReference type="GO" id="GO:0016779">
    <property type="term" value="F:nucleotidyltransferase activity"/>
    <property type="evidence" value="ECO:0007669"/>
    <property type="project" value="UniProtKB-KW"/>
</dbReference>
<reference evidence="7 8" key="1">
    <citation type="submission" date="2015-08" db="EMBL/GenBank/DDBJ databases">
        <title>Emmonsia species relationships and genome sequence.</title>
        <authorList>
            <person name="Cuomo C.A."/>
            <person name="Schwartz I.S."/>
            <person name="Kenyon C."/>
            <person name="De Hoog G.S."/>
            <person name="Govender N.P."/>
            <person name="Botha A."/>
            <person name="Moreno L."/>
            <person name="De Vries M."/>
            <person name="Munoz J.F."/>
            <person name="Stielow J.B."/>
        </authorList>
    </citation>
    <scope>NUCLEOTIDE SEQUENCE [LARGE SCALE GENOMIC DNA]</scope>
    <source>
        <strain evidence="7 8">EI222</strain>
    </source>
</reference>
<dbReference type="Pfam" id="PF17921">
    <property type="entry name" value="Integrase_H2C2"/>
    <property type="match status" value="1"/>
</dbReference>
<name>A0A1J9P0M3_9EURO</name>
<dbReference type="PANTHER" id="PTHR37984:SF5">
    <property type="entry name" value="PROTEIN NYNRIN-LIKE"/>
    <property type="match status" value="1"/>
</dbReference>
<dbReference type="Pfam" id="PF13650">
    <property type="entry name" value="Asp_protease_2"/>
    <property type="match status" value="1"/>
</dbReference>
<feature type="region of interest" description="Disordered" evidence="5">
    <location>
        <begin position="390"/>
        <end position="414"/>
    </location>
</feature>
<keyword evidence="1" id="KW-0808">Transferase</keyword>
<evidence type="ECO:0000256" key="1">
    <source>
        <dbReference type="ARBA" id="ARBA00022679"/>
    </source>
</evidence>
<dbReference type="CDD" id="cd00303">
    <property type="entry name" value="retropepsin_like"/>
    <property type="match status" value="1"/>
</dbReference>
<feature type="region of interest" description="Disordered" evidence="5">
    <location>
        <begin position="202"/>
        <end position="233"/>
    </location>
</feature>
<feature type="compositionally biased region" description="Basic and acidic residues" evidence="5">
    <location>
        <begin position="390"/>
        <end position="411"/>
    </location>
</feature>
<dbReference type="EMBL" id="LGTZ01003032">
    <property type="protein sequence ID" value="OJD10369.1"/>
    <property type="molecule type" value="Genomic_DNA"/>
</dbReference>
<evidence type="ECO:0000259" key="6">
    <source>
        <dbReference type="Pfam" id="PF17921"/>
    </source>
</evidence>
<dbReference type="InterPro" id="IPR050951">
    <property type="entry name" value="Retrovirus_Pol_polyprotein"/>
</dbReference>
<dbReference type="GO" id="GO:0004519">
    <property type="term" value="F:endonuclease activity"/>
    <property type="evidence" value="ECO:0007669"/>
    <property type="project" value="UniProtKB-KW"/>
</dbReference>
<dbReference type="InterPro" id="IPR021109">
    <property type="entry name" value="Peptidase_aspartic_dom_sf"/>
</dbReference>
<keyword evidence="4" id="KW-0255">Endonuclease</keyword>
<dbReference type="Proteomes" id="UP000242791">
    <property type="component" value="Unassembled WGS sequence"/>
</dbReference>
<keyword evidence="2" id="KW-0548">Nucleotidyltransferase</keyword>
<keyword evidence="3" id="KW-0540">Nuclease</keyword>
<sequence>MQLEQQIAEAIDERNEYRNAYAALAREHHAMRQSPMPQDHRERSVKLPDPPLLTDGKDPKFEDWYSKMKGKLEGNADHYTTEALRMAYVESRTGGNATAREMLDCLKTIYLDPNRVQNAKTEFRRLVMRRTDDFHQFLTRFLHLAGESELPVSEYKYELNEKLSFDLQKLVITEFHASSSFDTFSKHCSQVAHTLKKINDIQSRTRKPNTQDVTKDMPSSAPLPYTQGARTSPAGKRVALGQVSFLGNAVSRTIDLGQLIDGNAFLVECQIARNGIAVTLKSLVDSGANGYLFISWKLAEQVVKGFGIQVVKLDAPVDVIGFDGKTKGQAAYVVGLHFQVAGRRFQKLPFLILDIGKQDLIIGRKFLEQHDIWLDEIKILRRELTVPEVKPEHEADADRRDQQMEKADQNKHVQWTPTRTEAQGHRTDLRKMEQTLKDKEPTTQVLLPKENLDPTILEELNSMPQVAVMAIDEGLGLVGKLITFNKVRGSLREERLLAAEGSDDWKLDNGLLLYQERLVVPETEDHIRTQLIKEVHDQISTARPGRTKTRKLLTSRYYWKGMGKDIDRYVRNCHTCRRSHVPRDMPPGLLKSLPIPQRSWQYISMDFQ</sequence>
<evidence type="ECO:0000313" key="7">
    <source>
        <dbReference type="EMBL" id="OJD10369.1"/>
    </source>
</evidence>
<evidence type="ECO:0000313" key="8">
    <source>
        <dbReference type="Proteomes" id="UP000242791"/>
    </source>
</evidence>
<protein>
    <recommendedName>
        <fullName evidence="6">Integrase zinc-binding domain-containing protein</fullName>
    </recommendedName>
</protein>
<evidence type="ECO:0000256" key="3">
    <source>
        <dbReference type="ARBA" id="ARBA00022722"/>
    </source>
</evidence>
<evidence type="ECO:0000256" key="5">
    <source>
        <dbReference type="SAM" id="MobiDB-lite"/>
    </source>
</evidence>
<evidence type="ECO:0000256" key="4">
    <source>
        <dbReference type="ARBA" id="ARBA00022759"/>
    </source>
</evidence>
<dbReference type="Gene3D" id="1.10.340.70">
    <property type="match status" value="1"/>
</dbReference>